<protein>
    <submittedName>
        <fullName evidence="2">Uncharacterized protein</fullName>
    </submittedName>
</protein>
<feature type="compositionally biased region" description="Basic residues" evidence="1">
    <location>
        <begin position="31"/>
        <end position="44"/>
    </location>
</feature>
<reference evidence="2" key="2">
    <citation type="submission" date="2018-05" db="EMBL/GenBank/DDBJ databases">
        <title>OpunRS2 (Oryza punctata Reference Sequence Version 2).</title>
        <authorList>
            <person name="Zhang J."/>
            <person name="Kudrna D."/>
            <person name="Lee S."/>
            <person name="Talag J."/>
            <person name="Welchert J."/>
            <person name="Wing R.A."/>
        </authorList>
    </citation>
    <scope>NUCLEOTIDE SEQUENCE [LARGE SCALE GENOMIC DNA]</scope>
</reference>
<accession>A0A0E0LJW2</accession>
<feature type="compositionally biased region" description="Polar residues" evidence="1">
    <location>
        <begin position="1"/>
        <end position="10"/>
    </location>
</feature>
<keyword evidence="3" id="KW-1185">Reference proteome</keyword>
<dbReference type="HOGENOM" id="CLU_2501861_0_0_1"/>
<reference evidence="2" key="1">
    <citation type="submission" date="2015-04" db="UniProtKB">
        <authorList>
            <consortium name="EnsemblPlants"/>
        </authorList>
    </citation>
    <scope>IDENTIFICATION</scope>
</reference>
<organism evidence="2">
    <name type="scientific">Oryza punctata</name>
    <name type="common">Red rice</name>
    <dbReference type="NCBI Taxonomy" id="4537"/>
    <lineage>
        <taxon>Eukaryota</taxon>
        <taxon>Viridiplantae</taxon>
        <taxon>Streptophyta</taxon>
        <taxon>Embryophyta</taxon>
        <taxon>Tracheophyta</taxon>
        <taxon>Spermatophyta</taxon>
        <taxon>Magnoliopsida</taxon>
        <taxon>Liliopsida</taxon>
        <taxon>Poales</taxon>
        <taxon>Poaceae</taxon>
        <taxon>BOP clade</taxon>
        <taxon>Oryzoideae</taxon>
        <taxon>Oryzeae</taxon>
        <taxon>Oryzinae</taxon>
        <taxon>Oryza</taxon>
    </lineage>
</organism>
<sequence length="86" mass="9442">MELSESSDPILSSKPRRPTNVDAKASSSALNKKKKTPKKKRTPQKRRDLVSCNAPPATVPKSLQLKVAHPPSEFTQIPSRGYKAFG</sequence>
<evidence type="ECO:0000256" key="1">
    <source>
        <dbReference type="SAM" id="MobiDB-lite"/>
    </source>
</evidence>
<feature type="region of interest" description="Disordered" evidence="1">
    <location>
        <begin position="1"/>
        <end position="57"/>
    </location>
</feature>
<evidence type="ECO:0000313" key="2">
    <source>
        <dbReference type="EnsemblPlants" id="OPUNC07G10980.1"/>
    </source>
</evidence>
<dbReference type="AlphaFoldDB" id="A0A0E0LJW2"/>
<proteinExistence type="predicted"/>
<dbReference type="EnsemblPlants" id="OPUNC07G10980.1">
    <property type="protein sequence ID" value="OPUNC07G10980.1"/>
    <property type="gene ID" value="OPUNC07G10980"/>
</dbReference>
<dbReference type="Gramene" id="OPUNC07G10980.1">
    <property type="protein sequence ID" value="OPUNC07G10980.1"/>
    <property type="gene ID" value="OPUNC07G10980"/>
</dbReference>
<dbReference type="Proteomes" id="UP000026962">
    <property type="component" value="Chromosome 7"/>
</dbReference>
<evidence type="ECO:0000313" key="3">
    <source>
        <dbReference type="Proteomes" id="UP000026962"/>
    </source>
</evidence>
<name>A0A0E0LJW2_ORYPU</name>